<dbReference type="SMART" id="SM00382">
    <property type="entry name" value="AAA"/>
    <property type="match status" value="1"/>
</dbReference>
<evidence type="ECO:0000256" key="5">
    <source>
        <dbReference type="ARBA" id="ARBA00022840"/>
    </source>
</evidence>
<dbReference type="InterPro" id="IPR027417">
    <property type="entry name" value="P-loop_NTPase"/>
</dbReference>
<feature type="binding site" evidence="10">
    <location>
        <begin position="67"/>
        <end position="74"/>
    </location>
    <ligand>
        <name>ATP</name>
        <dbReference type="ChEBI" id="CHEBI:30616"/>
    </ligand>
</feature>
<dbReference type="InterPro" id="IPR020587">
    <property type="entry name" value="RecA_monomer-monomer_interface"/>
</dbReference>
<dbReference type="GO" id="GO:0006281">
    <property type="term" value="P:DNA repair"/>
    <property type="evidence" value="ECO:0007669"/>
    <property type="project" value="UniProtKB-UniRule"/>
</dbReference>
<keyword evidence="5 10" id="KW-0067">ATP-binding</keyword>
<dbReference type="FunFam" id="3.40.50.300:FF:000087">
    <property type="entry name" value="Recombinase RecA"/>
    <property type="match status" value="1"/>
</dbReference>
<evidence type="ECO:0000256" key="2">
    <source>
        <dbReference type="ARBA" id="ARBA00015553"/>
    </source>
</evidence>
<evidence type="ECO:0000259" key="13">
    <source>
        <dbReference type="PROSITE" id="PS50162"/>
    </source>
</evidence>
<dbReference type="PANTHER" id="PTHR45900:SF1">
    <property type="entry name" value="MITOCHONDRIAL DNA REPAIR PROTEIN RECA HOMOLOG-RELATED"/>
    <property type="match status" value="1"/>
</dbReference>
<evidence type="ECO:0000256" key="3">
    <source>
        <dbReference type="ARBA" id="ARBA00022741"/>
    </source>
</evidence>
<evidence type="ECO:0000256" key="8">
    <source>
        <dbReference type="ARBA" id="ARBA00023204"/>
    </source>
</evidence>
<name>A0AAU7QR07_9FLAO</name>
<dbReference type="GO" id="GO:0003684">
    <property type="term" value="F:damaged DNA binding"/>
    <property type="evidence" value="ECO:0007669"/>
    <property type="project" value="UniProtKB-UniRule"/>
</dbReference>
<dbReference type="EMBL" id="CP157894">
    <property type="protein sequence ID" value="XBT18387.1"/>
    <property type="molecule type" value="Genomic_DNA"/>
</dbReference>
<keyword evidence="8 10" id="KW-0234">DNA repair</keyword>
<dbReference type="CDD" id="cd00983">
    <property type="entry name" value="RecA"/>
    <property type="match status" value="1"/>
</dbReference>
<evidence type="ECO:0000256" key="4">
    <source>
        <dbReference type="ARBA" id="ARBA00022763"/>
    </source>
</evidence>
<dbReference type="PANTHER" id="PTHR45900">
    <property type="entry name" value="RECA"/>
    <property type="match status" value="1"/>
</dbReference>
<feature type="domain" description="RecA family profile 2" evidence="14">
    <location>
        <begin position="203"/>
        <end position="274"/>
    </location>
</feature>
<evidence type="ECO:0000256" key="11">
    <source>
        <dbReference type="RuleBase" id="RU000526"/>
    </source>
</evidence>
<dbReference type="PROSITE" id="PS50162">
    <property type="entry name" value="RECA_2"/>
    <property type="match status" value="1"/>
</dbReference>
<dbReference type="PROSITE" id="PS50163">
    <property type="entry name" value="RECA_3"/>
    <property type="match status" value="1"/>
</dbReference>
<evidence type="ECO:0000256" key="1">
    <source>
        <dbReference type="ARBA" id="ARBA00009391"/>
    </source>
</evidence>
<accession>A0AAU7QR07</accession>
<dbReference type="Gene3D" id="3.40.50.300">
    <property type="entry name" value="P-loop containing nucleotide triphosphate hydrolases"/>
    <property type="match status" value="1"/>
</dbReference>
<keyword evidence="6 10" id="KW-0238">DNA-binding</keyword>
<dbReference type="AlphaFoldDB" id="A0AAU7QR07"/>
<dbReference type="InterPro" id="IPR003593">
    <property type="entry name" value="AAA+_ATPase"/>
</dbReference>
<dbReference type="GO" id="GO:0005524">
    <property type="term" value="F:ATP binding"/>
    <property type="evidence" value="ECO:0007669"/>
    <property type="project" value="UniProtKB-UniRule"/>
</dbReference>
<comment type="subcellular location">
    <subcellularLocation>
        <location evidence="10">Cytoplasm</location>
    </subcellularLocation>
</comment>
<evidence type="ECO:0000256" key="12">
    <source>
        <dbReference type="RuleBase" id="RU004527"/>
    </source>
</evidence>
<evidence type="ECO:0000259" key="14">
    <source>
        <dbReference type="PROSITE" id="PS50163"/>
    </source>
</evidence>
<keyword evidence="9 10" id="KW-0742">SOS response</keyword>
<reference evidence="15" key="1">
    <citation type="submission" date="2024-06" db="EMBL/GenBank/DDBJ databases">
        <title>Diversity, functionality, and evolutionary history of bacterial symbionts in false click beetles (Coleoptera, Throscidae).</title>
        <authorList>
            <person name="Wierz J.C."/>
            <person name="Malm H."/>
            <person name="Kaltenpoth M."/>
            <person name="Engl T."/>
        </authorList>
    </citation>
    <scope>NUCLEOTIDE SEQUENCE</scope>
    <source>
        <strain evidence="15">Tduv</strain>
    </source>
</reference>
<evidence type="ECO:0000256" key="9">
    <source>
        <dbReference type="ARBA" id="ARBA00023236"/>
    </source>
</evidence>
<dbReference type="Pfam" id="PF21096">
    <property type="entry name" value="RecA_C"/>
    <property type="match status" value="1"/>
</dbReference>
<feature type="domain" description="RecA family profile 1" evidence="13">
    <location>
        <begin position="37"/>
        <end position="196"/>
    </location>
</feature>
<dbReference type="InterPro" id="IPR020588">
    <property type="entry name" value="RecA_ATP-bd"/>
</dbReference>
<dbReference type="GO" id="GO:0006310">
    <property type="term" value="P:DNA recombination"/>
    <property type="evidence" value="ECO:0007669"/>
    <property type="project" value="UniProtKB-UniRule"/>
</dbReference>
<dbReference type="GO" id="GO:0005737">
    <property type="term" value="C:cytoplasm"/>
    <property type="evidence" value="ECO:0007669"/>
    <property type="project" value="UniProtKB-SubCell"/>
</dbReference>
<dbReference type="InterPro" id="IPR049261">
    <property type="entry name" value="RecA-like_C"/>
</dbReference>
<organism evidence="15">
    <name type="scientific">Candidatus Shikimatogenerans sp. Tduv</name>
    <dbReference type="NCBI Taxonomy" id="3158567"/>
    <lineage>
        <taxon>Bacteria</taxon>
        <taxon>Pseudomonadati</taxon>
        <taxon>Bacteroidota</taxon>
        <taxon>Flavobacteriia</taxon>
        <taxon>Flavobacteriales</taxon>
        <taxon>Candidatus Shikimatogenerans</taxon>
    </lineage>
</organism>
<evidence type="ECO:0000256" key="6">
    <source>
        <dbReference type="ARBA" id="ARBA00023125"/>
    </source>
</evidence>
<dbReference type="InterPro" id="IPR049428">
    <property type="entry name" value="RecA-like_N"/>
</dbReference>
<comment type="similarity">
    <text evidence="1 10 12">Belongs to the RecA family.</text>
</comment>
<protein>
    <recommendedName>
        <fullName evidence="2 10">Protein RecA</fullName>
    </recommendedName>
    <alternativeName>
        <fullName evidence="10 11">Recombinase A</fullName>
    </alternativeName>
</protein>
<evidence type="ECO:0000313" key="15">
    <source>
        <dbReference type="EMBL" id="XBT18387.1"/>
    </source>
</evidence>
<dbReference type="Pfam" id="PF00154">
    <property type="entry name" value="RecA_N"/>
    <property type="match status" value="1"/>
</dbReference>
<dbReference type="PRINTS" id="PR00142">
    <property type="entry name" value="RECA"/>
</dbReference>
<dbReference type="SUPFAM" id="SSF52540">
    <property type="entry name" value="P-loop containing nucleoside triphosphate hydrolases"/>
    <property type="match status" value="1"/>
</dbReference>
<dbReference type="InterPro" id="IPR013765">
    <property type="entry name" value="DNA_recomb/repair_RecA"/>
</dbReference>
<evidence type="ECO:0000256" key="10">
    <source>
        <dbReference type="HAMAP-Rule" id="MF_00268"/>
    </source>
</evidence>
<keyword evidence="10" id="KW-0963">Cytoplasm</keyword>
<dbReference type="NCBIfam" id="TIGR02012">
    <property type="entry name" value="tigrfam_recA"/>
    <property type="match status" value="1"/>
</dbReference>
<dbReference type="GO" id="GO:0009432">
    <property type="term" value="P:SOS response"/>
    <property type="evidence" value="ECO:0007669"/>
    <property type="project" value="UniProtKB-UniRule"/>
</dbReference>
<gene>
    <name evidence="10 15" type="primary">recA</name>
    <name evidence="15" type="ORF">ABNO50_00065</name>
</gene>
<dbReference type="PROSITE" id="PS00321">
    <property type="entry name" value="RECA_1"/>
    <property type="match status" value="1"/>
</dbReference>
<dbReference type="HAMAP" id="MF_00268">
    <property type="entry name" value="RecA"/>
    <property type="match status" value="1"/>
</dbReference>
<dbReference type="InterPro" id="IPR023400">
    <property type="entry name" value="RecA_C_sf"/>
</dbReference>
<dbReference type="SUPFAM" id="SSF54752">
    <property type="entry name" value="RecA protein, C-terminal domain"/>
    <property type="match status" value="1"/>
</dbReference>
<dbReference type="GO" id="GO:0003697">
    <property type="term" value="F:single-stranded DNA binding"/>
    <property type="evidence" value="ECO:0007669"/>
    <property type="project" value="UniProtKB-UniRule"/>
</dbReference>
<dbReference type="InterPro" id="IPR020584">
    <property type="entry name" value="DNA_recomb/repair_RecA_CS"/>
</dbReference>
<keyword evidence="3 10" id="KW-0547">Nucleotide-binding</keyword>
<proteinExistence type="inferred from homology"/>
<evidence type="ECO:0000256" key="7">
    <source>
        <dbReference type="ARBA" id="ARBA00023172"/>
    </source>
</evidence>
<sequence length="331" mass="38052">MKNNKDKILNNIILKIDKIYGKNTVFLLKDYYKKKENIKIISSGSINLNIALGINGYPEGRIVEIFGQESSGKTTLALQAIIEAQKQNFLCAFIDAEHAFDFNYCRNIGVDCDKLLLHQPNYGEQALEIVDKLIKSKIFKVIVIDSVSALTPKLEIKGEIGDASIGLQARLMSQALRKLTYNVYKNKSIIIFLNQIREKINNFTFNNQITSGGNALKFYSSIRLNIKKKSFIKNEDKIIGNKILVKVIKNKLYPPYKEAELYIIYGQGISYEYEILNLSIKYNIIKQKGNWFYFNDINLGNGKENLRNKIKKDKDLKDKILKLLYKKLNIL</sequence>
<comment type="function">
    <text evidence="10">Can catalyze the hydrolysis of ATP in the presence of single-stranded DNA, the ATP-dependent uptake of single-stranded DNA by duplex DNA, and the ATP-dependent hybridization of homologous single-stranded DNAs. It interacts with LexA causing its activation and leading to its autocatalytic cleavage.</text>
</comment>
<dbReference type="GO" id="GO:0140664">
    <property type="term" value="F:ATP-dependent DNA damage sensor activity"/>
    <property type="evidence" value="ECO:0007669"/>
    <property type="project" value="InterPro"/>
</dbReference>
<keyword evidence="7 10" id="KW-0233">DNA recombination</keyword>
<keyword evidence="4 10" id="KW-0227">DNA damage</keyword>